<dbReference type="InterPro" id="IPR001646">
    <property type="entry name" value="5peptide_repeat"/>
</dbReference>
<dbReference type="PANTHER" id="PTHR14136">
    <property type="entry name" value="BTB_POZ DOMAIN-CONTAINING PROTEIN KCTD9"/>
    <property type="match status" value="1"/>
</dbReference>
<sequence>MARKTTRSGATAAKRAEVRLPPLSPYGGGLEPDGDYDGLEFTDLDLSGQEGPGARFIDCALRGCGLDETALGRARFVDSVLHGVKGVGTDLSGASLRDVEVIDARLGGVQLHGAVLERVLFKGGKIDYLNLRKARLRDVVFEGCVLSEPDFGGAELERVEFRDCVLRRADLSGVRMKDVDLRTVAELDIARGLDRLAGAVISSAQLLHLAPAFAAQIGVRVED</sequence>
<name>A0A345HRU1_9ACTN</name>
<dbReference type="Pfam" id="PF13576">
    <property type="entry name" value="Pentapeptide_3"/>
    <property type="match status" value="1"/>
</dbReference>
<proteinExistence type="predicted"/>
<dbReference type="EMBL" id="CP031194">
    <property type="protein sequence ID" value="AXG79415.1"/>
    <property type="molecule type" value="Genomic_DNA"/>
</dbReference>
<reference evidence="3" key="1">
    <citation type="submission" date="2018-07" db="EMBL/GenBank/DDBJ databases">
        <authorList>
            <person name="Zhao J."/>
        </authorList>
    </citation>
    <scope>NUCLEOTIDE SEQUENCE [LARGE SCALE GENOMIC DNA]</scope>
    <source>
        <strain evidence="3">GSSD-12</strain>
    </source>
</reference>
<dbReference type="KEGG" id="spad:DVK44_19135"/>
<accession>A0A345HRU1</accession>
<dbReference type="OrthoDB" id="2579959at2"/>
<evidence type="ECO:0000313" key="3">
    <source>
        <dbReference type="Proteomes" id="UP000253868"/>
    </source>
</evidence>
<evidence type="ECO:0000313" key="2">
    <source>
        <dbReference type="EMBL" id="AXG79415.1"/>
    </source>
</evidence>
<feature type="region of interest" description="Disordered" evidence="1">
    <location>
        <begin position="1"/>
        <end position="29"/>
    </location>
</feature>
<dbReference type="Proteomes" id="UP000253868">
    <property type="component" value="Chromosome"/>
</dbReference>
<dbReference type="SUPFAM" id="SSF141571">
    <property type="entry name" value="Pentapeptide repeat-like"/>
    <property type="match status" value="1"/>
</dbReference>
<protein>
    <submittedName>
        <fullName evidence="2">Pentapeptide repeat-containing protein</fullName>
    </submittedName>
</protein>
<dbReference type="PANTHER" id="PTHR14136:SF17">
    <property type="entry name" value="BTB_POZ DOMAIN-CONTAINING PROTEIN KCTD9"/>
    <property type="match status" value="1"/>
</dbReference>
<dbReference type="RefSeq" id="WP_114660745.1">
    <property type="nucleotide sequence ID" value="NZ_CP031194.1"/>
</dbReference>
<keyword evidence="3" id="KW-1185">Reference proteome</keyword>
<gene>
    <name evidence="2" type="ORF">DVK44_19135</name>
</gene>
<organism evidence="2 3">
    <name type="scientific">Streptomyces paludis</name>
    <dbReference type="NCBI Taxonomy" id="2282738"/>
    <lineage>
        <taxon>Bacteria</taxon>
        <taxon>Bacillati</taxon>
        <taxon>Actinomycetota</taxon>
        <taxon>Actinomycetes</taxon>
        <taxon>Kitasatosporales</taxon>
        <taxon>Streptomycetaceae</taxon>
        <taxon>Streptomyces</taxon>
    </lineage>
</organism>
<dbReference type="InterPro" id="IPR051082">
    <property type="entry name" value="Pentapeptide-BTB/POZ_domain"/>
</dbReference>
<dbReference type="Gene3D" id="2.160.20.80">
    <property type="entry name" value="E3 ubiquitin-protein ligase SopA"/>
    <property type="match status" value="1"/>
</dbReference>
<evidence type="ECO:0000256" key="1">
    <source>
        <dbReference type="SAM" id="MobiDB-lite"/>
    </source>
</evidence>
<dbReference type="AlphaFoldDB" id="A0A345HRU1"/>
<dbReference type="Pfam" id="PF13599">
    <property type="entry name" value="Pentapeptide_4"/>
    <property type="match status" value="1"/>
</dbReference>